<dbReference type="InterPro" id="IPR016181">
    <property type="entry name" value="Acyl_CoA_acyltransferase"/>
</dbReference>
<evidence type="ECO:0000313" key="3">
    <source>
        <dbReference type="EMBL" id="KNB68543.1"/>
    </source>
</evidence>
<feature type="domain" description="N-acetyltransferase" evidence="1">
    <location>
        <begin position="3"/>
        <end position="153"/>
    </location>
</feature>
<reference evidence="2 5" key="3">
    <citation type="submission" date="2019-06" db="EMBL/GenBank/DDBJ databases">
        <title>Whole genome shotgun sequence of Brevibacillus reuszeri NBRC 15719.</title>
        <authorList>
            <person name="Hosoyama A."/>
            <person name="Uohara A."/>
            <person name="Ohji S."/>
            <person name="Ichikawa N."/>
        </authorList>
    </citation>
    <scope>NUCLEOTIDE SEQUENCE [LARGE SCALE GENOMIC DNA]</scope>
    <source>
        <strain evidence="2 5">NBRC 15719</strain>
    </source>
</reference>
<dbReference type="InterPro" id="IPR038764">
    <property type="entry name" value="GNAT_N_AcTrfase_prd"/>
</dbReference>
<dbReference type="PROSITE" id="PS51186">
    <property type="entry name" value="GNAT"/>
    <property type="match status" value="1"/>
</dbReference>
<dbReference type="GO" id="GO:0016747">
    <property type="term" value="F:acyltransferase activity, transferring groups other than amino-acyl groups"/>
    <property type="evidence" value="ECO:0007669"/>
    <property type="project" value="InterPro"/>
</dbReference>
<dbReference type="AlphaFoldDB" id="A0A0K9YIM6"/>
<protein>
    <recommendedName>
        <fullName evidence="1">N-acetyltransferase domain-containing protein</fullName>
    </recommendedName>
</protein>
<dbReference type="PANTHER" id="PTHR41700:SF1">
    <property type="entry name" value="N-ACETYLTRANSFERASE DOMAIN-CONTAINING PROTEIN"/>
    <property type="match status" value="1"/>
</dbReference>
<organism evidence="3 4">
    <name type="scientific">Brevibacillus reuszeri</name>
    <dbReference type="NCBI Taxonomy" id="54915"/>
    <lineage>
        <taxon>Bacteria</taxon>
        <taxon>Bacillati</taxon>
        <taxon>Bacillota</taxon>
        <taxon>Bacilli</taxon>
        <taxon>Bacillales</taxon>
        <taxon>Paenibacillaceae</taxon>
        <taxon>Brevibacillus</taxon>
    </lineage>
</organism>
<proteinExistence type="predicted"/>
<keyword evidence="5" id="KW-1185">Reference proteome</keyword>
<dbReference type="OrthoDB" id="9797990at2"/>
<dbReference type="Gene3D" id="3.40.630.30">
    <property type="match status" value="1"/>
</dbReference>
<dbReference type="Proteomes" id="UP000319578">
    <property type="component" value="Unassembled WGS sequence"/>
</dbReference>
<sequence>MAIAIRKLTQRKEIELLEELEGKIWDPDDAIPYHMTLTMSKFGGLLLGAFDDDQLIGFLYSFPGFTNGEIHLCSHMLGFLPEYRKRGLGVQMKWLQLDEARTQGFAKITWTYDPLETVNGVLNIVKLGGIVRTFLPDCYGELNDDFNRGLPTDRFLVEWFVDSSRVKRHRTGQAASPLLDHAPEVLRYEVTDGIPRPTEILLQREEAVLLLPVPAHFQDVKRADFEIARHWREWTGQLFAHYLAQGYVVTSLQRDEGIVRYVLEKQPLHDILS</sequence>
<dbReference type="InterPro" id="IPR000182">
    <property type="entry name" value="GNAT_dom"/>
</dbReference>
<evidence type="ECO:0000313" key="4">
    <source>
        <dbReference type="Proteomes" id="UP000036834"/>
    </source>
</evidence>
<dbReference type="Pfam" id="PF00583">
    <property type="entry name" value="Acetyltransf_1"/>
    <property type="match status" value="1"/>
</dbReference>
<dbReference type="PATRIC" id="fig|54915.3.peg.434"/>
<gene>
    <name evidence="3" type="ORF">ADS79_31695</name>
    <name evidence="2" type="ORF">BRE01_27390</name>
</gene>
<dbReference type="EMBL" id="BJON01000010">
    <property type="protein sequence ID" value="GED69037.1"/>
    <property type="molecule type" value="Genomic_DNA"/>
</dbReference>
<dbReference type="PANTHER" id="PTHR41700">
    <property type="entry name" value="GCN5-RELATED N-ACETYLTRANSFERASE"/>
    <property type="match status" value="1"/>
</dbReference>
<reference evidence="3" key="2">
    <citation type="submission" date="2015-07" db="EMBL/GenBank/DDBJ databases">
        <title>MeaNS - Measles Nucleotide Surveillance Program.</title>
        <authorList>
            <person name="Tran T."/>
            <person name="Druce J."/>
        </authorList>
    </citation>
    <scope>NUCLEOTIDE SEQUENCE</scope>
    <source>
        <strain evidence="3">DSM 9887</strain>
    </source>
</reference>
<dbReference type="Proteomes" id="UP000036834">
    <property type="component" value="Unassembled WGS sequence"/>
</dbReference>
<dbReference type="EMBL" id="LGIQ01000017">
    <property type="protein sequence ID" value="KNB68543.1"/>
    <property type="molecule type" value="Genomic_DNA"/>
</dbReference>
<dbReference type="STRING" id="54915.ADS79_31695"/>
<comment type="caution">
    <text evidence="3">The sequence shown here is derived from an EMBL/GenBank/DDBJ whole genome shotgun (WGS) entry which is preliminary data.</text>
</comment>
<evidence type="ECO:0000259" key="1">
    <source>
        <dbReference type="PROSITE" id="PS51186"/>
    </source>
</evidence>
<evidence type="ECO:0000313" key="5">
    <source>
        <dbReference type="Proteomes" id="UP000319578"/>
    </source>
</evidence>
<name>A0A0K9YIM6_9BACL</name>
<reference evidence="4" key="1">
    <citation type="submission" date="2015-07" db="EMBL/GenBank/DDBJ databases">
        <title>Genome sequencing project for genomic taxonomy and phylogenomics of Bacillus-like bacteria.</title>
        <authorList>
            <person name="Liu B."/>
            <person name="Wang J."/>
            <person name="Zhu Y."/>
            <person name="Liu G."/>
            <person name="Chen Q."/>
            <person name="Chen Z."/>
            <person name="Lan J."/>
            <person name="Che J."/>
            <person name="Ge C."/>
            <person name="Shi H."/>
            <person name="Pan Z."/>
            <person name="Liu X."/>
        </authorList>
    </citation>
    <scope>NUCLEOTIDE SEQUENCE [LARGE SCALE GENOMIC DNA]</scope>
    <source>
        <strain evidence="4">DSM 9887</strain>
    </source>
</reference>
<dbReference type="CDD" id="cd04301">
    <property type="entry name" value="NAT_SF"/>
    <property type="match status" value="1"/>
</dbReference>
<evidence type="ECO:0000313" key="2">
    <source>
        <dbReference type="EMBL" id="GED69037.1"/>
    </source>
</evidence>
<dbReference type="RefSeq" id="WP_049742472.1">
    <property type="nucleotide sequence ID" value="NZ_BJON01000010.1"/>
</dbReference>
<accession>A0A0K9YIM6</accession>
<dbReference type="SUPFAM" id="SSF55729">
    <property type="entry name" value="Acyl-CoA N-acyltransferases (Nat)"/>
    <property type="match status" value="1"/>
</dbReference>